<evidence type="ECO:0008006" key="4">
    <source>
        <dbReference type="Google" id="ProtNLM"/>
    </source>
</evidence>
<feature type="compositionally biased region" description="Low complexity" evidence="1">
    <location>
        <begin position="403"/>
        <end position="421"/>
    </location>
</feature>
<protein>
    <recommendedName>
        <fullName evidence="4">Thioredoxin domain-containing protein</fullName>
    </recommendedName>
</protein>
<evidence type="ECO:0000313" key="3">
    <source>
        <dbReference type="Proteomes" id="UP001189429"/>
    </source>
</evidence>
<feature type="region of interest" description="Disordered" evidence="1">
    <location>
        <begin position="40"/>
        <end position="73"/>
    </location>
</feature>
<sequence length="642" mass="65112">MTAGQSHSGLVRRAPGSGRMPGPCLGPFLKAWCAGLPAAGAPAAAPPRPAPPPAHAATARRGRGGGRVGAARAPAEGGAAGARRGAWELAALLGAAVVGGAAQLCAEGALALEPPARAAPAEVLQAPPPILERSSERALKVGRALAERKAIMFGTFWCPYCDAERQELGLDVFAGGPRREALVRYVECDPQGVGADPELCGAAGVRNYPTWALAATEKDAARPFVLSPGAKGLSGLEILTGLREAPPAEAPAVAGTSGPRQLAVAAKLGEQGLTFYGTYWCGYCDMQRQLFGREAWAKVPYVECDPRCKGAEASRCSSAGVEAYPEWVSADGRHFSGLQSLDELEAIMGGKGVPAGKPAAGPTVLPMPGAPGADPACEDCRVPAGVAMGPAVLPRGLAPSAQALSARAAGPPAGAAGAARGPPGGPREEAAARAAEARADEEAARAELEAARALIARLEESRRREHAAPSRSAAPAHVGGDAPWEEPEEDRRLGCLRQEVERLQALVDGPEEPLPAAAGPEPLEPSASPSACAGHARAPPAAAPAQGLGALSRWAEDLRLLSASLGGDDDLADAAVRAGDGLVAPAAAAGGARQGVAGAAAAGGLDDCRPRTADVERQLNDILAEFDEIDRIHAGVRRLQLS</sequence>
<feature type="compositionally biased region" description="Basic and acidic residues" evidence="1">
    <location>
        <begin position="426"/>
        <end position="443"/>
    </location>
</feature>
<dbReference type="Gene3D" id="3.40.30.10">
    <property type="entry name" value="Glutaredoxin"/>
    <property type="match status" value="2"/>
</dbReference>
<dbReference type="SUPFAM" id="SSF52833">
    <property type="entry name" value="Thioredoxin-like"/>
    <property type="match status" value="2"/>
</dbReference>
<gene>
    <name evidence="2" type="ORF">PCOR1329_LOCUS33261</name>
</gene>
<comment type="caution">
    <text evidence="2">The sequence shown here is derived from an EMBL/GenBank/DDBJ whole genome shotgun (WGS) entry which is preliminary data.</text>
</comment>
<feature type="compositionally biased region" description="Low complexity" evidence="1">
    <location>
        <begin position="514"/>
        <end position="544"/>
    </location>
</feature>
<name>A0ABN9SWI0_9DINO</name>
<organism evidence="2 3">
    <name type="scientific">Prorocentrum cordatum</name>
    <dbReference type="NCBI Taxonomy" id="2364126"/>
    <lineage>
        <taxon>Eukaryota</taxon>
        <taxon>Sar</taxon>
        <taxon>Alveolata</taxon>
        <taxon>Dinophyceae</taxon>
        <taxon>Prorocentrales</taxon>
        <taxon>Prorocentraceae</taxon>
        <taxon>Prorocentrum</taxon>
    </lineage>
</organism>
<dbReference type="EMBL" id="CAUYUJ010013903">
    <property type="protein sequence ID" value="CAK0836904.1"/>
    <property type="molecule type" value="Genomic_DNA"/>
</dbReference>
<proteinExistence type="predicted"/>
<evidence type="ECO:0000313" key="2">
    <source>
        <dbReference type="EMBL" id="CAK0836904.1"/>
    </source>
</evidence>
<feature type="region of interest" description="Disordered" evidence="1">
    <location>
        <begin position="403"/>
        <end position="443"/>
    </location>
</feature>
<evidence type="ECO:0000256" key="1">
    <source>
        <dbReference type="SAM" id="MobiDB-lite"/>
    </source>
</evidence>
<dbReference type="PANTHER" id="PTHR34573">
    <property type="entry name" value="VKC DOMAIN-CONTAINING PROTEIN"/>
    <property type="match status" value="1"/>
</dbReference>
<dbReference type="Proteomes" id="UP001189429">
    <property type="component" value="Unassembled WGS sequence"/>
</dbReference>
<keyword evidence="3" id="KW-1185">Reference proteome</keyword>
<feature type="region of interest" description="Disordered" evidence="1">
    <location>
        <begin position="506"/>
        <end position="544"/>
    </location>
</feature>
<dbReference type="PANTHER" id="PTHR34573:SF1">
    <property type="entry name" value="VITAMIN K EPOXIDE REDUCTASE DOMAIN-CONTAINING PROTEIN"/>
    <property type="match status" value="1"/>
</dbReference>
<feature type="region of interest" description="Disordered" evidence="1">
    <location>
        <begin position="460"/>
        <end position="490"/>
    </location>
</feature>
<dbReference type="InterPro" id="IPR036249">
    <property type="entry name" value="Thioredoxin-like_sf"/>
</dbReference>
<reference evidence="2" key="1">
    <citation type="submission" date="2023-10" db="EMBL/GenBank/DDBJ databases">
        <authorList>
            <person name="Chen Y."/>
            <person name="Shah S."/>
            <person name="Dougan E. K."/>
            <person name="Thang M."/>
            <person name="Chan C."/>
        </authorList>
    </citation>
    <scope>NUCLEOTIDE SEQUENCE [LARGE SCALE GENOMIC DNA]</scope>
</reference>
<accession>A0ABN9SWI0</accession>
<feature type="compositionally biased region" description="Pro residues" evidence="1">
    <location>
        <begin position="44"/>
        <end position="54"/>
    </location>
</feature>